<dbReference type="Proteomes" id="UP000000311">
    <property type="component" value="Unassembled WGS sequence"/>
</dbReference>
<dbReference type="OrthoDB" id="5835829at2759"/>
<dbReference type="CDD" id="cd03784">
    <property type="entry name" value="GT1_Gtf-like"/>
    <property type="match status" value="1"/>
</dbReference>
<keyword evidence="9" id="KW-0732">Signal</keyword>
<dbReference type="PANTHER" id="PTHR48043:SF145">
    <property type="entry name" value="FI06409P-RELATED"/>
    <property type="match status" value="1"/>
</dbReference>
<keyword evidence="9" id="KW-0812">Transmembrane</keyword>
<dbReference type="EMBL" id="GL444981">
    <property type="protein sequence ID" value="EFN60313.1"/>
    <property type="molecule type" value="Genomic_DNA"/>
</dbReference>
<comment type="similarity">
    <text evidence="2">Belongs to the peptidase M14 family.</text>
</comment>
<dbReference type="InterPro" id="IPR035595">
    <property type="entry name" value="UDP_glycos_trans_CS"/>
</dbReference>
<evidence type="ECO:0000313" key="11">
    <source>
        <dbReference type="Proteomes" id="UP000000311"/>
    </source>
</evidence>
<keyword evidence="7" id="KW-0862">Zinc</keyword>
<dbReference type="PANTHER" id="PTHR48043">
    <property type="entry name" value="EG:EG0003.4 PROTEIN-RELATED"/>
    <property type="match status" value="1"/>
</dbReference>
<dbReference type="PROSITE" id="PS00375">
    <property type="entry name" value="UDPGT"/>
    <property type="match status" value="1"/>
</dbReference>
<dbReference type="GO" id="GO:0046872">
    <property type="term" value="F:metal ion binding"/>
    <property type="evidence" value="ECO:0007669"/>
    <property type="project" value="UniProtKB-KW"/>
</dbReference>
<evidence type="ECO:0000256" key="6">
    <source>
        <dbReference type="ARBA" id="ARBA00022723"/>
    </source>
</evidence>
<feature type="signal peptide" evidence="9">
    <location>
        <begin position="1"/>
        <end position="19"/>
    </location>
</feature>
<feature type="transmembrane region" description="Helical" evidence="9">
    <location>
        <begin position="466"/>
        <end position="489"/>
    </location>
</feature>
<dbReference type="FunFam" id="3.40.50.2000:FF:000021">
    <property type="entry name" value="UDP-glucuronosyltransferase"/>
    <property type="match status" value="1"/>
</dbReference>
<gene>
    <name evidence="10" type="ORF">EAG_04040</name>
</gene>
<comment type="cofactor">
    <cofactor evidence="1">
        <name>Zn(2+)</name>
        <dbReference type="ChEBI" id="CHEBI:29105"/>
    </cofactor>
</comment>
<evidence type="ECO:0000256" key="4">
    <source>
        <dbReference type="ARBA" id="ARBA00022676"/>
    </source>
</evidence>
<dbReference type="InterPro" id="IPR002213">
    <property type="entry name" value="UDP_glucos_trans"/>
</dbReference>
<accession>E2B1V7</accession>
<keyword evidence="6" id="KW-0479">Metal-binding</keyword>
<comment type="similarity">
    <text evidence="3 8">Belongs to the UDP-glycosyltransferase family.</text>
</comment>
<keyword evidence="11" id="KW-1185">Reference proteome</keyword>
<dbReference type="PROSITE" id="PS00133">
    <property type="entry name" value="CARBOXYPEPT_ZN_2"/>
    <property type="match status" value="1"/>
</dbReference>
<comment type="catalytic activity">
    <reaction evidence="9">
        <text>glucuronate acceptor + UDP-alpha-D-glucuronate = acceptor beta-D-glucuronoside + UDP + H(+)</text>
        <dbReference type="Rhea" id="RHEA:21032"/>
        <dbReference type="ChEBI" id="CHEBI:15378"/>
        <dbReference type="ChEBI" id="CHEBI:58052"/>
        <dbReference type="ChEBI" id="CHEBI:58223"/>
        <dbReference type="ChEBI" id="CHEBI:132367"/>
        <dbReference type="ChEBI" id="CHEBI:132368"/>
        <dbReference type="EC" id="2.4.1.17"/>
    </reaction>
</comment>
<proteinExistence type="inferred from homology"/>
<keyword evidence="9" id="KW-0472">Membrane</keyword>
<dbReference type="GO" id="GO:0015020">
    <property type="term" value="F:glucuronosyltransferase activity"/>
    <property type="evidence" value="ECO:0007669"/>
    <property type="project" value="UniProtKB-EC"/>
</dbReference>
<dbReference type="InParanoid" id="E2B1V7"/>
<comment type="subcellular location">
    <subcellularLocation>
        <location evidence="9">Membrane</location>
        <topology evidence="9">Single-pass membrane protein</topology>
    </subcellularLocation>
</comment>
<organism evidence="11">
    <name type="scientific">Camponotus floridanus</name>
    <name type="common">Florida carpenter ant</name>
    <dbReference type="NCBI Taxonomy" id="104421"/>
    <lineage>
        <taxon>Eukaryota</taxon>
        <taxon>Metazoa</taxon>
        <taxon>Ecdysozoa</taxon>
        <taxon>Arthropoda</taxon>
        <taxon>Hexapoda</taxon>
        <taxon>Insecta</taxon>
        <taxon>Pterygota</taxon>
        <taxon>Neoptera</taxon>
        <taxon>Endopterygota</taxon>
        <taxon>Hymenoptera</taxon>
        <taxon>Apocrita</taxon>
        <taxon>Aculeata</taxon>
        <taxon>Formicoidea</taxon>
        <taxon>Formicidae</taxon>
        <taxon>Formicinae</taxon>
        <taxon>Camponotus</taxon>
    </lineage>
</organism>
<keyword evidence="5 8" id="KW-0808">Transferase</keyword>
<evidence type="ECO:0000256" key="8">
    <source>
        <dbReference type="RuleBase" id="RU003718"/>
    </source>
</evidence>
<reference evidence="10 11" key="1">
    <citation type="journal article" date="2010" name="Science">
        <title>Genomic comparison of the ants Camponotus floridanus and Harpegnathos saltator.</title>
        <authorList>
            <person name="Bonasio R."/>
            <person name="Zhang G."/>
            <person name="Ye C."/>
            <person name="Mutti N.S."/>
            <person name="Fang X."/>
            <person name="Qin N."/>
            <person name="Donahue G."/>
            <person name="Yang P."/>
            <person name="Li Q."/>
            <person name="Li C."/>
            <person name="Zhang P."/>
            <person name="Huang Z."/>
            <person name="Berger S.L."/>
            <person name="Reinberg D."/>
            <person name="Wang J."/>
            <person name="Liebig J."/>
        </authorList>
    </citation>
    <scope>NUCLEOTIDE SEQUENCE [LARGE SCALE GENOMIC DNA]</scope>
    <source>
        <strain evidence="11">C129</strain>
    </source>
</reference>
<evidence type="ECO:0000256" key="9">
    <source>
        <dbReference type="RuleBase" id="RU362059"/>
    </source>
</evidence>
<dbReference type="InterPro" id="IPR057247">
    <property type="entry name" value="CARBOXYPEPT_ZN_2"/>
</dbReference>
<dbReference type="EC" id="2.4.1.17" evidence="9"/>
<dbReference type="InterPro" id="IPR050271">
    <property type="entry name" value="UDP-glycosyltransferase"/>
</dbReference>
<dbReference type="FunCoup" id="E2B1V7">
    <property type="interactions" value="218"/>
</dbReference>
<dbReference type="STRING" id="104421.E2B1V7"/>
<dbReference type="Pfam" id="PF00201">
    <property type="entry name" value="UDPGT"/>
    <property type="match status" value="1"/>
</dbReference>
<evidence type="ECO:0000256" key="7">
    <source>
        <dbReference type="ARBA" id="ARBA00022833"/>
    </source>
</evidence>
<name>E2B1V7_CAMFO</name>
<dbReference type="OMA" id="WMPQIKI"/>
<protein>
    <recommendedName>
        <fullName evidence="9">UDP-glucuronosyltransferase</fullName>
        <ecNumber evidence="9">2.4.1.17</ecNumber>
    </recommendedName>
</protein>
<sequence>MRMLKIMFLWSFCLSVCHGYRLLGLFPFHGKSHFVMFEQLMKGLARKGHQIDVISTFPLKKPYPNYTDIVKLTPPHVFVNNVSYEFMQVLLSANPVYSIATMAGNDICKHLENPAIQELARNPPKDPPYDAVLMEVFGAQCFAIFPYLWDVPLIAVSTTALYPWLPPLIAQPENLAFVPNNKNQKTWLSKLYFNYLTREQSEIIRKHFGPNLPGIRELETKIALMLINSHFALNGIQPKTPAAVDVGGLHIQDEDSTLQPELEEWINDSKDGFIYFTFGSMVMIETFPREFLNILYASLSKIAPIRVLMKIPNPEKLPPGVPKNIYMSPWMPQIKILKHPKIRAFITHGGLLGTLEAIAYGVPMIGIPLFADQFMNIDAYVARNIAVKLDLHKMTEKDMDRALNAILWDPIYKETVRNFSQIFLDRPLNALDTAIYWIEYVIKYGSNVLRSPAMDLTWWELSLLDVFAFLLFCAAIIIMTVVFIVNFLLKILNGNDHNSLHSKKNN</sequence>
<evidence type="ECO:0000256" key="1">
    <source>
        <dbReference type="ARBA" id="ARBA00001947"/>
    </source>
</evidence>
<dbReference type="Gene3D" id="3.40.50.2000">
    <property type="entry name" value="Glycogen Phosphorylase B"/>
    <property type="match status" value="1"/>
</dbReference>
<keyword evidence="9" id="KW-1133">Transmembrane helix</keyword>
<dbReference type="SUPFAM" id="SSF53756">
    <property type="entry name" value="UDP-Glycosyltransferase/glycogen phosphorylase"/>
    <property type="match status" value="1"/>
</dbReference>
<evidence type="ECO:0000256" key="3">
    <source>
        <dbReference type="ARBA" id="ARBA00009995"/>
    </source>
</evidence>
<evidence type="ECO:0000256" key="2">
    <source>
        <dbReference type="ARBA" id="ARBA00005988"/>
    </source>
</evidence>
<evidence type="ECO:0000256" key="5">
    <source>
        <dbReference type="ARBA" id="ARBA00022679"/>
    </source>
</evidence>
<dbReference type="GO" id="GO:0016020">
    <property type="term" value="C:membrane"/>
    <property type="evidence" value="ECO:0007669"/>
    <property type="project" value="UniProtKB-SubCell"/>
</dbReference>
<dbReference type="AlphaFoldDB" id="E2B1V7"/>
<feature type="chain" id="PRO_5005127674" description="UDP-glucuronosyltransferase" evidence="9">
    <location>
        <begin position="20"/>
        <end position="506"/>
    </location>
</feature>
<evidence type="ECO:0000313" key="10">
    <source>
        <dbReference type="EMBL" id="EFN60313.1"/>
    </source>
</evidence>
<keyword evidence="4 8" id="KW-0328">Glycosyltransferase</keyword>